<dbReference type="GO" id="GO:0008137">
    <property type="term" value="F:NADH dehydrogenase (ubiquinone) activity"/>
    <property type="evidence" value="ECO:0007669"/>
    <property type="project" value="InterPro"/>
</dbReference>
<keyword evidence="2 3" id="KW-0411">Iron-sulfur</keyword>
<dbReference type="GO" id="GO:0045271">
    <property type="term" value="C:respiratory chain complex I"/>
    <property type="evidence" value="ECO:0007669"/>
    <property type="project" value="TreeGrafter"/>
</dbReference>
<sequence>MVSNYEYFVRGYIIGGNEHYSDPAVNPLGVPEARSTPESVVLTTPNDFTNWARLPSPWPLLHGTSRCFIEYASLIGSRSDSDRYGLVPRSSPRQADLATTAGTVTMKMAPSLVRSYEQMPEPKYVIATGACTVTGGTSSTDSYSTVRGVDKLIPVDTHPPGRPPAPEALIDAIIKPRRRVSRDTYDHRRELRKGDRFFTPSHRLSRAAPDTHPR</sequence>
<evidence type="ECO:0000259" key="5">
    <source>
        <dbReference type="Pfam" id="PF01058"/>
    </source>
</evidence>
<evidence type="ECO:0000313" key="6">
    <source>
        <dbReference type="EMBL" id="QBL76292.1"/>
    </source>
</evidence>
<name>A0A482CIT2_SELRE</name>
<dbReference type="PANTHER" id="PTHR11995">
    <property type="entry name" value="NADH DEHYDROGENASE"/>
    <property type="match status" value="1"/>
</dbReference>
<dbReference type="InterPro" id="IPR006138">
    <property type="entry name" value="NADH_UQ_OxRdtase_20Kd_su"/>
</dbReference>
<protein>
    <submittedName>
        <fullName evidence="6">NADH-plastoquinone oxidoreductase subunit K</fullName>
    </submittedName>
</protein>
<dbReference type="Pfam" id="PF01058">
    <property type="entry name" value="Oxidored_q6"/>
    <property type="match status" value="1"/>
</dbReference>
<comment type="similarity">
    <text evidence="1 3">Belongs to the complex I 20 kDa subunit family.</text>
</comment>
<evidence type="ECO:0000256" key="3">
    <source>
        <dbReference type="RuleBase" id="RU004464"/>
    </source>
</evidence>
<evidence type="ECO:0000256" key="1">
    <source>
        <dbReference type="ARBA" id="ARBA00009173"/>
    </source>
</evidence>
<dbReference type="NCBIfam" id="NF005012">
    <property type="entry name" value="PRK06411.1"/>
    <property type="match status" value="1"/>
</dbReference>
<dbReference type="NCBIfam" id="TIGR01957">
    <property type="entry name" value="nuoB_fam"/>
    <property type="match status" value="1"/>
</dbReference>
<dbReference type="PANTHER" id="PTHR11995:SF14">
    <property type="entry name" value="NADH DEHYDROGENASE [UBIQUINONE] IRON-SULFUR PROTEIN 7, MITOCHONDRIAL"/>
    <property type="match status" value="1"/>
</dbReference>
<accession>A0A482CIT2</accession>
<keyword evidence="3" id="KW-0520">NAD</keyword>
<reference evidence="6" key="1">
    <citation type="submission" date="2018-07" db="EMBL/GenBank/DDBJ databases">
        <authorList>
            <person name="Zhang H."/>
            <person name="Zhang X."/>
        </authorList>
    </citation>
    <scope>NUCLEOTIDE SEQUENCE</scope>
</reference>
<dbReference type="InterPro" id="IPR006137">
    <property type="entry name" value="NADH_UbQ_OxRdtase-like_20kDa"/>
</dbReference>
<evidence type="ECO:0000256" key="4">
    <source>
        <dbReference type="SAM" id="MobiDB-lite"/>
    </source>
</evidence>
<keyword evidence="6" id="KW-0934">Plastid</keyword>
<proteinExistence type="inferred from homology"/>
<dbReference type="SUPFAM" id="SSF56770">
    <property type="entry name" value="HydA/Nqo6-like"/>
    <property type="match status" value="1"/>
</dbReference>
<keyword evidence="6" id="KW-0150">Chloroplast</keyword>
<dbReference type="RefSeq" id="YP_009589709.1">
    <property type="nucleotide sequence ID" value="NC_041644.1"/>
</dbReference>
<dbReference type="GO" id="GO:0046872">
    <property type="term" value="F:metal ion binding"/>
    <property type="evidence" value="ECO:0007669"/>
    <property type="project" value="UniProtKB-KW"/>
</dbReference>
<dbReference type="GO" id="GO:0015990">
    <property type="term" value="P:electron transport coupled proton transport"/>
    <property type="evidence" value="ECO:0007669"/>
    <property type="project" value="TreeGrafter"/>
</dbReference>
<evidence type="ECO:0000256" key="2">
    <source>
        <dbReference type="ARBA" id="ARBA00023014"/>
    </source>
</evidence>
<dbReference type="AlphaFoldDB" id="A0A482CIT2"/>
<organism evidence="6">
    <name type="scientific">Selaginella remotifolia</name>
    <name type="common">Spikemoss</name>
    <dbReference type="NCBI Taxonomy" id="137170"/>
    <lineage>
        <taxon>Eukaryota</taxon>
        <taxon>Viridiplantae</taxon>
        <taxon>Streptophyta</taxon>
        <taxon>Embryophyta</taxon>
        <taxon>Tracheophyta</taxon>
        <taxon>Lycopodiopsida</taxon>
        <taxon>Selaginellales</taxon>
        <taxon>Selaginellaceae</taxon>
        <taxon>Selaginella</taxon>
    </lineage>
</organism>
<dbReference type="Gene3D" id="3.40.50.12280">
    <property type="match status" value="1"/>
</dbReference>
<feature type="domain" description="NADH:ubiquinone oxidoreductase-like 20kDa subunit" evidence="5">
    <location>
        <begin position="81"/>
        <end position="174"/>
    </location>
</feature>
<dbReference type="GeneID" id="39721566"/>
<keyword evidence="3" id="KW-0479">Metal-binding</keyword>
<dbReference type="GO" id="GO:0051539">
    <property type="term" value="F:4 iron, 4 sulfur cluster binding"/>
    <property type="evidence" value="ECO:0007669"/>
    <property type="project" value="UniProtKB-KW"/>
</dbReference>
<keyword evidence="3" id="KW-0004">4Fe-4S</keyword>
<reference evidence="6" key="2">
    <citation type="journal article" date="2019" name="J. ISSAAS">
        <title>The Unique Evolutionary Trajectory 1 and Dynamic Conformations of DR and IR/DR-coexisting Plastomes of the Early Vascular Plant Selaginellaceae (Lycophyte).</title>
        <authorList>
            <person name="Zhang H.-R."/>
            <person name="Xiang Q.-P."/>
            <person name="Zhang X.-C."/>
        </authorList>
    </citation>
    <scope>NUCLEOTIDE SEQUENCE</scope>
</reference>
<dbReference type="EMBL" id="MH598535">
    <property type="protein sequence ID" value="QBL76292.1"/>
    <property type="molecule type" value="Genomic_DNA"/>
</dbReference>
<dbReference type="GO" id="GO:0009060">
    <property type="term" value="P:aerobic respiration"/>
    <property type="evidence" value="ECO:0007669"/>
    <property type="project" value="TreeGrafter"/>
</dbReference>
<keyword evidence="3" id="KW-0408">Iron</keyword>
<dbReference type="GO" id="GO:0048038">
    <property type="term" value="F:quinone binding"/>
    <property type="evidence" value="ECO:0007669"/>
    <property type="project" value="InterPro"/>
</dbReference>
<gene>
    <name evidence="6" type="primary">ndhK</name>
</gene>
<geneLocation type="chloroplast" evidence="6"/>
<feature type="region of interest" description="Disordered" evidence="4">
    <location>
        <begin position="191"/>
        <end position="214"/>
    </location>
</feature>